<reference evidence="5" key="1">
    <citation type="submission" date="2012-01" db="EMBL/GenBank/DDBJ databases">
        <title>Complete sequence of chromosome of Thermobacillus composti KWC4.</title>
        <authorList>
            <person name="Lucas S."/>
            <person name="Han J."/>
            <person name="Lapidus A."/>
            <person name="Cheng J.-F."/>
            <person name="Goodwin L."/>
            <person name="Pitluck S."/>
            <person name="Peters L."/>
            <person name="Ovchinnikova G."/>
            <person name="Teshima H."/>
            <person name="Detter J.C."/>
            <person name="Han C."/>
            <person name="Tapia R."/>
            <person name="Land M."/>
            <person name="Hauser L."/>
            <person name="Kyrpides N."/>
            <person name="Ivanova N."/>
            <person name="Pagani I."/>
            <person name="Anderson I."/>
            <person name="Woyke T."/>
        </authorList>
    </citation>
    <scope>NUCLEOTIDE SEQUENCE [LARGE SCALE GENOMIC DNA]</scope>
    <source>
        <strain evidence="5">DSM 18247 / JCM 13945 / KWC4</strain>
    </source>
</reference>
<dbReference type="GO" id="GO:0009986">
    <property type="term" value="C:cell surface"/>
    <property type="evidence" value="ECO:0007669"/>
    <property type="project" value="UniProtKB-SubCell"/>
</dbReference>
<organism evidence="4 5">
    <name type="scientific">Thermobacillus composti (strain DSM 18247 / JCM 13945 / KWC4)</name>
    <dbReference type="NCBI Taxonomy" id="717605"/>
    <lineage>
        <taxon>Bacteria</taxon>
        <taxon>Bacillati</taxon>
        <taxon>Bacillota</taxon>
        <taxon>Bacilli</taxon>
        <taxon>Bacillales</taxon>
        <taxon>Paenibacillaceae</taxon>
        <taxon>Thermobacillus</taxon>
    </lineage>
</organism>
<keyword evidence="3" id="KW-1133">Transmembrane helix</keyword>
<evidence type="ECO:0008006" key="6">
    <source>
        <dbReference type="Google" id="ProtNLM"/>
    </source>
</evidence>
<dbReference type="InterPro" id="IPR012902">
    <property type="entry name" value="N_methyl_site"/>
</dbReference>
<keyword evidence="3" id="KW-0472">Membrane</keyword>
<keyword evidence="2" id="KW-0178">Competence</keyword>
<sequence length="189" mass="19765">MTRDERGTTLTELLAAMTITMIVLAVAFSVYYAIHNATTGGMERYMDKSAMNGAMNRLAAELADATTVYVSAAGDEIRMTNGSGARAIVFDAEGGTLTLYAFSEGESPAGKLANVTDAAIRLATRPELYARPRELPAVVEDIRLYNAQGVPVAGASVGGGAVVRLAVTFVTSDGPRAVETAVKLFHASA</sequence>
<evidence type="ECO:0000256" key="2">
    <source>
        <dbReference type="ARBA" id="ARBA00023287"/>
    </source>
</evidence>
<dbReference type="AlphaFoldDB" id="L0EK47"/>
<evidence type="ECO:0000256" key="1">
    <source>
        <dbReference type="ARBA" id="ARBA00004241"/>
    </source>
</evidence>
<name>L0EK47_THECK</name>
<dbReference type="KEGG" id="tco:Theco_3871"/>
<accession>L0EK47</accession>
<keyword evidence="3" id="KW-0812">Transmembrane</keyword>
<gene>
    <name evidence="4" type="ordered locus">Theco_3871</name>
</gene>
<feature type="transmembrane region" description="Helical" evidence="3">
    <location>
        <begin position="13"/>
        <end position="34"/>
    </location>
</feature>
<evidence type="ECO:0000256" key="3">
    <source>
        <dbReference type="SAM" id="Phobius"/>
    </source>
</evidence>
<dbReference type="STRING" id="717605.Theco_3871"/>
<dbReference type="Pfam" id="PF07963">
    <property type="entry name" value="N_methyl"/>
    <property type="match status" value="1"/>
</dbReference>
<comment type="subcellular location">
    <subcellularLocation>
        <location evidence="1">Cell surface</location>
    </subcellularLocation>
</comment>
<protein>
    <recommendedName>
        <fullName evidence="6">Prepilin-type N-terminal cleavage/methylation domain-containing protein</fullName>
    </recommendedName>
</protein>
<proteinExistence type="predicted"/>
<dbReference type="HOGENOM" id="CLU_1433857_0_0_9"/>
<dbReference type="EMBL" id="CP003255">
    <property type="protein sequence ID" value="AGA59882.1"/>
    <property type="molecule type" value="Genomic_DNA"/>
</dbReference>
<evidence type="ECO:0000313" key="5">
    <source>
        <dbReference type="Proteomes" id="UP000010795"/>
    </source>
</evidence>
<dbReference type="GO" id="GO:0030420">
    <property type="term" value="P:establishment of competence for transformation"/>
    <property type="evidence" value="ECO:0007669"/>
    <property type="project" value="UniProtKB-KW"/>
</dbReference>
<keyword evidence="5" id="KW-1185">Reference proteome</keyword>
<dbReference type="Proteomes" id="UP000010795">
    <property type="component" value="Chromosome"/>
</dbReference>
<evidence type="ECO:0000313" key="4">
    <source>
        <dbReference type="EMBL" id="AGA59882.1"/>
    </source>
</evidence>
<dbReference type="RefSeq" id="WP_015256597.1">
    <property type="nucleotide sequence ID" value="NC_019897.1"/>
</dbReference>